<dbReference type="PANTHER" id="PTHR43646">
    <property type="entry name" value="GLYCOSYLTRANSFERASE"/>
    <property type="match status" value="1"/>
</dbReference>
<dbReference type="InterPro" id="IPR029044">
    <property type="entry name" value="Nucleotide-diphossugar_trans"/>
</dbReference>
<gene>
    <name evidence="7" type="ORF">BSZ36_05640</name>
</gene>
<evidence type="ECO:0000313" key="7">
    <source>
        <dbReference type="EMBL" id="OZC02503.1"/>
    </source>
</evidence>
<dbReference type="InterPro" id="IPR001173">
    <property type="entry name" value="Glyco_trans_2-like"/>
</dbReference>
<dbReference type="CDD" id="cd00761">
    <property type="entry name" value="Glyco_tranf_GTA_type"/>
    <property type="match status" value="1"/>
</dbReference>
<dbReference type="AlphaFoldDB" id="A0A259TXK0"/>
<dbReference type="EMBL" id="MQWB01000001">
    <property type="protein sequence ID" value="OZC02503.1"/>
    <property type="molecule type" value="Genomic_DNA"/>
</dbReference>
<keyword evidence="2" id="KW-1003">Cell membrane</keyword>
<accession>A0A259TXK0</accession>
<evidence type="ECO:0000259" key="6">
    <source>
        <dbReference type="Pfam" id="PF00535"/>
    </source>
</evidence>
<proteinExistence type="predicted"/>
<reference evidence="7 8" key="1">
    <citation type="submission" date="2016-11" db="EMBL/GenBank/DDBJ databases">
        <title>Study of marine rhodopsin-containing bacteria.</title>
        <authorList>
            <person name="Yoshizawa S."/>
            <person name="Kumagai Y."/>
            <person name="Kogure K."/>
        </authorList>
    </citation>
    <scope>NUCLEOTIDE SEQUENCE [LARGE SCALE GENOMIC DNA]</scope>
    <source>
        <strain evidence="7 8">SG-29</strain>
    </source>
</reference>
<comment type="subcellular location">
    <subcellularLocation>
        <location evidence="1">Cell membrane</location>
    </subcellularLocation>
</comment>
<evidence type="ECO:0000256" key="2">
    <source>
        <dbReference type="ARBA" id="ARBA00022475"/>
    </source>
</evidence>
<evidence type="ECO:0000256" key="3">
    <source>
        <dbReference type="ARBA" id="ARBA00022676"/>
    </source>
</evidence>
<dbReference type="GO" id="GO:0005886">
    <property type="term" value="C:plasma membrane"/>
    <property type="evidence" value="ECO:0007669"/>
    <property type="project" value="UniProtKB-SubCell"/>
</dbReference>
<comment type="caution">
    <text evidence="7">The sequence shown here is derived from an EMBL/GenBank/DDBJ whole genome shotgun (WGS) entry which is preliminary data.</text>
</comment>
<dbReference type="Proteomes" id="UP000216446">
    <property type="component" value="Unassembled WGS sequence"/>
</dbReference>
<dbReference type="SUPFAM" id="SSF53448">
    <property type="entry name" value="Nucleotide-diphospho-sugar transferases"/>
    <property type="match status" value="1"/>
</dbReference>
<dbReference type="PANTHER" id="PTHR43646:SF2">
    <property type="entry name" value="GLYCOSYLTRANSFERASE 2-LIKE DOMAIN-CONTAINING PROTEIN"/>
    <property type="match status" value="1"/>
</dbReference>
<keyword evidence="8" id="KW-1185">Reference proteome</keyword>
<evidence type="ECO:0000256" key="1">
    <source>
        <dbReference type="ARBA" id="ARBA00004236"/>
    </source>
</evidence>
<protein>
    <recommendedName>
        <fullName evidence="6">Glycosyltransferase 2-like domain-containing protein</fullName>
    </recommendedName>
</protein>
<evidence type="ECO:0000256" key="4">
    <source>
        <dbReference type="ARBA" id="ARBA00022679"/>
    </source>
</evidence>
<keyword evidence="5" id="KW-0472">Membrane</keyword>
<dbReference type="Pfam" id="PF00535">
    <property type="entry name" value="Glycos_transf_2"/>
    <property type="match status" value="1"/>
</dbReference>
<dbReference type="GO" id="GO:0016757">
    <property type="term" value="F:glycosyltransferase activity"/>
    <property type="evidence" value="ECO:0007669"/>
    <property type="project" value="UniProtKB-KW"/>
</dbReference>
<dbReference type="OrthoDB" id="114108at2"/>
<name>A0A259TXK0_9BACT</name>
<sequence>MTSTAPQDLVFDRALPGVFGAPDARLRASVVVPARNEARRLPALIGALAEQRDAHDQPLAPGTLDVLVLLNNCTDRSAEAVADAASRYPSLDVRAVSLTFPPEVACVGHARRVLLDAACARLHDVGRPEGAILSTDADTVPAPDWVAATLAELASGADAVGGRALLLREERAALAPGVRRLYLLDLAYRRAIEEVRGLYAPEAHDPIPRHHHHFGASLAVTAGVYAAVGGQPVATTSEDVALVHALVGGGYRLRHSPHVRVFTSARTSGRADGGLADAFGFWADVVRRGDEPRVEAASAAERRLAALGLYRAAHPDAPPPLALLVTPEAGGDVEGEPITRAIRGLRACIARLRPLPLTERLRHARCLPL</sequence>
<evidence type="ECO:0000313" key="8">
    <source>
        <dbReference type="Proteomes" id="UP000216446"/>
    </source>
</evidence>
<dbReference type="Gene3D" id="3.90.550.10">
    <property type="entry name" value="Spore Coat Polysaccharide Biosynthesis Protein SpsA, Chain A"/>
    <property type="match status" value="1"/>
</dbReference>
<organism evidence="7 8">
    <name type="scientific">Rubricoccus marinus</name>
    <dbReference type="NCBI Taxonomy" id="716817"/>
    <lineage>
        <taxon>Bacteria</taxon>
        <taxon>Pseudomonadati</taxon>
        <taxon>Rhodothermota</taxon>
        <taxon>Rhodothermia</taxon>
        <taxon>Rhodothermales</taxon>
        <taxon>Rubricoccaceae</taxon>
        <taxon>Rubricoccus</taxon>
    </lineage>
</organism>
<keyword evidence="3" id="KW-0328">Glycosyltransferase</keyword>
<dbReference type="InParanoid" id="A0A259TXK0"/>
<dbReference type="RefSeq" id="WP_094546831.1">
    <property type="nucleotide sequence ID" value="NZ_MQWB01000001.1"/>
</dbReference>
<feature type="domain" description="Glycosyltransferase 2-like" evidence="6">
    <location>
        <begin position="29"/>
        <end position="163"/>
    </location>
</feature>
<keyword evidence="4" id="KW-0808">Transferase</keyword>
<evidence type="ECO:0000256" key="5">
    <source>
        <dbReference type="ARBA" id="ARBA00023136"/>
    </source>
</evidence>